<dbReference type="InterPro" id="IPR016431">
    <property type="entry name" value="Pyrv-formate_lyase-activ_prd"/>
</dbReference>
<dbReference type="AlphaFoldDB" id="A0A0F9KVX9"/>
<sequence length="376" mass="42821">MISRREFLKTGVFGTCASCIAYTPFMSTISASEIYEEDEFPIKEAMYYKQLPDVRVECELCPRACKVADLERGYCGVRENRDGKYYTLVHSRVCSLNADPIEKKPLFHYLPGTRAYSIATAGCNIECKFCQNWQISQFRPEQIDNIKLTPEEVIRFAKEKKCDTIAYTYSEPVVFYEYMYDTAKVGKREGVGSVMISNGYIKKEPLIELCKELDAVKIDLKAFTEKFYKETCSGELKPVLETLLTLKEIGIWFELVVLIVPTLNDSGEEIKDMCSWINDNLGPDVPIHFSRFHPTYKIKNLPPTPIKTLEKARNIAIESGLNFAYTGNVPGHPGESTYCPDCKEVVIKRVGHTILQYSLNSNECSNCKHPIPGVWH</sequence>
<dbReference type="PIRSF" id="PIRSF004869">
    <property type="entry name" value="PflX_prd"/>
    <property type="match status" value="1"/>
</dbReference>
<dbReference type="InterPro" id="IPR034457">
    <property type="entry name" value="Organic_radical-activating"/>
</dbReference>
<feature type="domain" description="Radical SAM core" evidence="7">
    <location>
        <begin position="108"/>
        <end position="324"/>
    </location>
</feature>
<evidence type="ECO:0000259" key="7">
    <source>
        <dbReference type="PROSITE" id="PS51918"/>
    </source>
</evidence>
<evidence type="ECO:0000256" key="6">
    <source>
        <dbReference type="ARBA" id="ARBA00023014"/>
    </source>
</evidence>
<protein>
    <recommendedName>
        <fullName evidence="7">Radical SAM core domain-containing protein</fullName>
    </recommendedName>
</protein>
<dbReference type="SMART" id="SM00729">
    <property type="entry name" value="Elp3"/>
    <property type="match status" value="1"/>
</dbReference>
<name>A0A0F9KVX9_9ZZZZ</name>
<evidence type="ECO:0000256" key="2">
    <source>
        <dbReference type="ARBA" id="ARBA00022485"/>
    </source>
</evidence>
<dbReference type="SFLD" id="SFLDG01101">
    <property type="entry name" value="Uncharacterised_Radical_SAM_Su"/>
    <property type="match status" value="1"/>
</dbReference>
<dbReference type="InterPro" id="IPR027596">
    <property type="entry name" value="AmmeMemoSam_rS"/>
</dbReference>
<dbReference type="InterPro" id="IPR007197">
    <property type="entry name" value="rSAM"/>
</dbReference>
<dbReference type="InterPro" id="IPR058240">
    <property type="entry name" value="rSAM_sf"/>
</dbReference>
<dbReference type="NCBIfam" id="TIGR04337">
    <property type="entry name" value="AmmeMemoSam_rS"/>
    <property type="match status" value="1"/>
</dbReference>
<dbReference type="GO" id="GO:0046872">
    <property type="term" value="F:metal ion binding"/>
    <property type="evidence" value="ECO:0007669"/>
    <property type="project" value="UniProtKB-KW"/>
</dbReference>
<dbReference type="PROSITE" id="PS51918">
    <property type="entry name" value="RADICAL_SAM"/>
    <property type="match status" value="1"/>
</dbReference>
<comment type="caution">
    <text evidence="8">The sequence shown here is derived from an EMBL/GenBank/DDBJ whole genome shotgun (WGS) entry which is preliminary data.</text>
</comment>
<dbReference type="PANTHER" id="PTHR30352:SF5">
    <property type="entry name" value="PYRUVATE FORMATE-LYASE 1-ACTIVATING ENZYME"/>
    <property type="match status" value="1"/>
</dbReference>
<dbReference type="InterPro" id="IPR006638">
    <property type="entry name" value="Elp3/MiaA/NifB-like_rSAM"/>
</dbReference>
<keyword evidence="3" id="KW-0949">S-adenosyl-L-methionine</keyword>
<dbReference type="PANTHER" id="PTHR30352">
    <property type="entry name" value="PYRUVATE FORMATE-LYASE-ACTIVATING ENZYME"/>
    <property type="match status" value="1"/>
</dbReference>
<keyword evidence="2" id="KW-0004">4Fe-4S</keyword>
<dbReference type="SUPFAM" id="SSF102114">
    <property type="entry name" value="Radical SAM enzymes"/>
    <property type="match status" value="1"/>
</dbReference>
<dbReference type="GO" id="GO:0051539">
    <property type="term" value="F:4 iron, 4 sulfur cluster binding"/>
    <property type="evidence" value="ECO:0007669"/>
    <property type="project" value="UniProtKB-KW"/>
</dbReference>
<evidence type="ECO:0000313" key="8">
    <source>
        <dbReference type="EMBL" id="KKM78926.1"/>
    </source>
</evidence>
<reference evidence="8" key="1">
    <citation type="journal article" date="2015" name="Nature">
        <title>Complex archaea that bridge the gap between prokaryotes and eukaryotes.</title>
        <authorList>
            <person name="Spang A."/>
            <person name="Saw J.H."/>
            <person name="Jorgensen S.L."/>
            <person name="Zaremba-Niedzwiedzka K."/>
            <person name="Martijn J."/>
            <person name="Lind A.E."/>
            <person name="van Eijk R."/>
            <person name="Schleper C."/>
            <person name="Guy L."/>
            <person name="Ettema T.J."/>
        </authorList>
    </citation>
    <scope>NUCLEOTIDE SEQUENCE</scope>
</reference>
<evidence type="ECO:0000256" key="1">
    <source>
        <dbReference type="ARBA" id="ARBA00001966"/>
    </source>
</evidence>
<dbReference type="EMBL" id="LAZR01008412">
    <property type="protein sequence ID" value="KKM78926.1"/>
    <property type="molecule type" value="Genomic_DNA"/>
</dbReference>
<dbReference type="GO" id="GO:0003824">
    <property type="term" value="F:catalytic activity"/>
    <property type="evidence" value="ECO:0007669"/>
    <property type="project" value="InterPro"/>
</dbReference>
<dbReference type="CDD" id="cd01335">
    <property type="entry name" value="Radical_SAM"/>
    <property type="match status" value="1"/>
</dbReference>
<dbReference type="SFLD" id="SFLDS00029">
    <property type="entry name" value="Radical_SAM"/>
    <property type="match status" value="1"/>
</dbReference>
<evidence type="ECO:0000256" key="3">
    <source>
        <dbReference type="ARBA" id="ARBA00022691"/>
    </source>
</evidence>
<proteinExistence type="predicted"/>
<gene>
    <name evidence="8" type="ORF">LCGC14_1355070</name>
</gene>
<keyword evidence="6" id="KW-0411">Iron-sulfur</keyword>
<comment type="cofactor">
    <cofactor evidence="1">
        <name>[4Fe-4S] cluster</name>
        <dbReference type="ChEBI" id="CHEBI:49883"/>
    </cofactor>
</comment>
<dbReference type="InterPro" id="IPR013785">
    <property type="entry name" value="Aldolase_TIM"/>
</dbReference>
<dbReference type="Gene3D" id="3.20.20.70">
    <property type="entry name" value="Aldolase class I"/>
    <property type="match status" value="1"/>
</dbReference>
<organism evidence="8">
    <name type="scientific">marine sediment metagenome</name>
    <dbReference type="NCBI Taxonomy" id="412755"/>
    <lineage>
        <taxon>unclassified sequences</taxon>
        <taxon>metagenomes</taxon>
        <taxon>ecological metagenomes</taxon>
    </lineage>
</organism>
<evidence type="ECO:0000256" key="4">
    <source>
        <dbReference type="ARBA" id="ARBA00022723"/>
    </source>
</evidence>
<keyword evidence="4" id="KW-0479">Metal-binding</keyword>
<evidence type="ECO:0000256" key="5">
    <source>
        <dbReference type="ARBA" id="ARBA00023004"/>
    </source>
</evidence>
<accession>A0A0F9KVX9</accession>
<keyword evidence="5" id="KW-0408">Iron</keyword>
<dbReference type="Pfam" id="PF04055">
    <property type="entry name" value="Radical_SAM"/>
    <property type="match status" value="1"/>
</dbReference>